<sequence>MDLSDESEVCEATENITRIILSFKRKWPTKDWEKYGFFNEKYLLKINSYWLQFPPPPMISHYILGVLYFFIMVIGASGNLVFIVMFIRRKSLRTPSNIFIMNLAVSDLFLMLKMPIFIYNSFLLGPAMGDFGCSFYGFFGGLTGTASIMTLSAIAFDRYQVIGNPLARKLKHRIYFQILFIWLYSAFFATIPLLDIGLNRYVPEGYLTSCSFDYLSEDYGSRILIVVFFIAAWVVPVSVIITSYTAIYKIILKTQKKNAFEGRHCKKMNARNSEIKAAFVIMAIICLWIFAWTPYAVVALLGVTGNKKYITPMASMIPALFCKLASCIDPYVYAIANTRFRKEFRVAISTRASPL</sequence>
<comment type="subcellular location">
    <subcellularLocation>
        <location evidence="1 15">Membrane</location>
        <topology evidence="1 15">Multi-pass membrane protein</topology>
    </subcellularLocation>
</comment>
<dbReference type="GO" id="GO:0004930">
    <property type="term" value="F:G protein-coupled receptor activity"/>
    <property type="evidence" value="ECO:0007669"/>
    <property type="project" value="UniProtKB-KW"/>
</dbReference>
<evidence type="ECO:0000256" key="4">
    <source>
        <dbReference type="ARBA" id="ARBA00022692"/>
    </source>
</evidence>
<organism evidence="17">
    <name type="scientific">Menopon gallinae</name>
    <name type="common">poultry shaft louse</name>
    <dbReference type="NCBI Taxonomy" id="328185"/>
    <lineage>
        <taxon>Eukaryota</taxon>
        <taxon>Metazoa</taxon>
        <taxon>Ecdysozoa</taxon>
        <taxon>Arthropoda</taxon>
        <taxon>Hexapoda</taxon>
        <taxon>Insecta</taxon>
        <taxon>Pterygota</taxon>
        <taxon>Neoptera</taxon>
        <taxon>Paraneoptera</taxon>
        <taxon>Psocodea</taxon>
        <taxon>Troctomorpha</taxon>
        <taxon>Phthiraptera</taxon>
        <taxon>Amblycera</taxon>
        <taxon>Menoponidae</taxon>
        <taxon>Menopon</taxon>
    </lineage>
</organism>
<keyword evidence="3 15" id="KW-0716">Sensory transduction</keyword>
<reference evidence="17" key="1">
    <citation type="journal article" date="2024" name="Gigascience">
        <title>Chromosome-level genome of the poultry shaft louse Menopon gallinae provides insight into the host-switching and adaptive evolution of parasitic lice.</title>
        <authorList>
            <person name="Xu Y."/>
            <person name="Ma L."/>
            <person name="Liu S."/>
            <person name="Liang Y."/>
            <person name="Liu Q."/>
            <person name="He Z."/>
            <person name="Tian L."/>
            <person name="Duan Y."/>
            <person name="Cai W."/>
            <person name="Li H."/>
            <person name="Song F."/>
        </authorList>
    </citation>
    <scope>NUCLEOTIDE SEQUENCE</scope>
    <source>
        <strain evidence="17">Cailab_2023a</strain>
    </source>
</reference>
<evidence type="ECO:0000256" key="5">
    <source>
        <dbReference type="ARBA" id="ARBA00022925"/>
    </source>
</evidence>
<dbReference type="Gene3D" id="1.20.1070.10">
    <property type="entry name" value="Rhodopsin 7-helix transmembrane proteins"/>
    <property type="match status" value="1"/>
</dbReference>
<dbReference type="InterPro" id="IPR001760">
    <property type="entry name" value="Opsin"/>
</dbReference>
<dbReference type="PROSITE" id="PS50262">
    <property type="entry name" value="G_PROTEIN_RECEP_F1_2"/>
    <property type="match status" value="1"/>
</dbReference>
<dbReference type="PRINTS" id="PR00237">
    <property type="entry name" value="GPCRRHODOPSN"/>
</dbReference>
<dbReference type="PROSITE" id="PS00238">
    <property type="entry name" value="OPSIN"/>
    <property type="match status" value="1"/>
</dbReference>
<keyword evidence="13 15" id="KW-0807">Transducer</keyword>
<feature type="transmembrane region" description="Helical" evidence="15">
    <location>
        <begin position="315"/>
        <end position="336"/>
    </location>
</feature>
<keyword evidence="11 15" id="KW-0675">Receptor</keyword>
<feature type="transmembrane region" description="Helical" evidence="15">
    <location>
        <begin position="174"/>
        <end position="194"/>
    </location>
</feature>
<feature type="transmembrane region" description="Helical" evidence="15">
    <location>
        <begin position="277"/>
        <end position="303"/>
    </location>
</feature>
<keyword evidence="2 15" id="KW-0600">Photoreceptor protein</keyword>
<evidence type="ECO:0000259" key="16">
    <source>
        <dbReference type="PROSITE" id="PS50262"/>
    </source>
</evidence>
<keyword evidence="14" id="KW-0844">Vision</keyword>
<comment type="caution">
    <text evidence="17">The sequence shown here is derived from an EMBL/GenBank/DDBJ whole genome shotgun (WGS) entry which is preliminary data.</text>
</comment>
<dbReference type="GO" id="GO:0009881">
    <property type="term" value="F:photoreceptor activity"/>
    <property type="evidence" value="ECO:0007669"/>
    <property type="project" value="UniProtKB-KW"/>
</dbReference>
<comment type="similarity">
    <text evidence="15">Belongs to the G-protein coupled receptor 1 family. Opsin subfamily.</text>
</comment>
<dbReference type="InterPro" id="IPR000276">
    <property type="entry name" value="GPCR_Rhodpsn"/>
</dbReference>
<evidence type="ECO:0000256" key="11">
    <source>
        <dbReference type="ARBA" id="ARBA00023170"/>
    </source>
</evidence>
<dbReference type="SUPFAM" id="SSF81321">
    <property type="entry name" value="Family A G protein-coupled receptor-like"/>
    <property type="match status" value="1"/>
</dbReference>
<protein>
    <recommendedName>
        <fullName evidence="16">G-protein coupled receptors family 1 profile domain-containing protein</fullName>
    </recommendedName>
</protein>
<keyword evidence="9 15" id="KW-0472">Membrane</keyword>
<evidence type="ECO:0000256" key="2">
    <source>
        <dbReference type="ARBA" id="ARBA00022543"/>
    </source>
</evidence>
<evidence type="ECO:0000256" key="13">
    <source>
        <dbReference type="ARBA" id="ARBA00023224"/>
    </source>
</evidence>
<keyword evidence="8 15" id="KW-0297">G-protein coupled receptor</keyword>
<evidence type="ECO:0000256" key="10">
    <source>
        <dbReference type="ARBA" id="ARBA00023157"/>
    </source>
</evidence>
<dbReference type="InterPro" id="IPR050125">
    <property type="entry name" value="GPCR_opsins"/>
</dbReference>
<evidence type="ECO:0000313" key="17">
    <source>
        <dbReference type="EMBL" id="KAL0280947.1"/>
    </source>
</evidence>
<accession>A0AAW2IF07</accession>
<feature type="transmembrane region" description="Helical" evidence="15">
    <location>
        <begin position="59"/>
        <end position="87"/>
    </location>
</feature>
<gene>
    <name evidence="17" type="ORF">PYX00_002092</name>
</gene>
<dbReference type="PROSITE" id="PS00237">
    <property type="entry name" value="G_PROTEIN_RECEP_F1_1"/>
    <property type="match status" value="1"/>
</dbReference>
<dbReference type="GO" id="GO:0007602">
    <property type="term" value="P:phototransduction"/>
    <property type="evidence" value="ECO:0007669"/>
    <property type="project" value="UniProtKB-KW"/>
</dbReference>
<dbReference type="PANTHER" id="PTHR24240">
    <property type="entry name" value="OPSIN"/>
    <property type="match status" value="1"/>
</dbReference>
<dbReference type="PRINTS" id="PR00238">
    <property type="entry name" value="OPSIN"/>
</dbReference>
<proteinExistence type="inferred from homology"/>
<evidence type="ECO:0000256" key="9">
    <source>
        <dbReference type="ARBA" id="ARBA00023136"/>
    </source>
</evidence>
<evidence type="ECO:0000256" key="3">
    <source>
        <dbReference type="ARBA" id="ARBA00022606"/>
    </source>
</evidence>
<feature type="transmembrane region" description="Helical" evidence="15">
    <location>
        <begin position="223"/>
        <end position="247"/>
    </location>
</feature>
<keyword evidence="7 15" id="KW-0157">Chromophore</keyword>
<evidence type="ECO:0000256" key="15">
    <source>
        <dbReference type="RuleBase" id="RU004951"/>
    </source>
</evidence>
<evidence type="ECO:0000256" key="14">
    <source>
        <dbReference type="ARBA" id="ARBA00023305"/>
    </source>
</evidence>
<evidence type="ECO:0000256" key="1">
    <source>
        <dbReference type="ARBA" id="ARBA00004141"/>
    </source>
</evidence>
<dbReference type="GO" id="GO:0007601">
    <property type="term" value="P:visual perception"/>
    <property type="evidence" value="ECO:0007669"/>
    <property type="project" value="UniProtKB-KW"/>
</dbReference>
<dbReference type="EMBL" id="JARGDH010000001">
    <property type="protein sequence ID" value="KAL0280947.1"/>
    <property type="molecule type" value="Genomic_DNA"/>
</dbReference>
<keyword evidence="6 15" id="KW-1133">Transmembrane helix</keyword>
<dbReference type="GO" id="GO:0016020">
    <property type="term" value="C:membrane"/>
    <property type="evidence" value="ECO:0007669"/>
    <property type="project" value="UniProtKB-SubCell"/>
</dbReference>
<evidence type="ECO:0000256" key="6">
    <source>
        <dbReference type="ARBA" id="ARBA00022989"/>
    </source>
</evidence>
<dbReference type="InterPro" id="IPR027430">
    <property type="entry name" value="Retinal_BS"/>
</dbReference>
<dbReference type="AlphaFoldDB" id="A0AAW2IF07"/>
<feature type="domain" description="G-protein coupled receptors family 1 profile" evidence="16">
    <location>
        <begin position="78"/>
        <end position="333"/>
    </location>
</feature>
<dbReference type="InterPro" id="IPR017452">
    <property type="entry name" value="GPCR_Rhodpsn_7TM"/>
</dbReference>
<feature type="transmembrane region" description="Helical" evidence="15">
    <location>
        <begin position="134"/>
        <end position="154"/>
    </location>
</feature>
<keyword evidence="10" id="KW-1015">Disulfide bond</keyword>
<name>A0AAW2IF07_9NEOP</name>
<dbReference type="Pfam" id="PF00001">
    <property type="entry name" value="7tm_1"/>
    <property type="match status" value="1"/>
</dbReference>
<dbReference type="SMART" id="SM01381">
    <property type="entry name" value="7TM_GPCR_Srsx"/>
    <property type="match status" value="1"/>
</dbReference>
<keyword evidence="4 15" id="KW-0812">Transmembrane</keyword>
<evidence type="ECO:0000256" key="8">
    <source>
        <dbReference type="ARBA" id="ARBA00023040"/>
    </source>
</evidence>
<evidence type="ECO:0000256" key="12">
    <source>
        <dbReference type="ARBA" id="ARBA00023180"/>
    </source>
</evidence>
<keyword evidence="12" id="KW-0325">Glycoprotein</keyword>
<feature type="transmembrane region" description="Helical" evidence="15">
    <location>
        <begin position="99"/>
        <end position="122"/>
    </location>
</feature>
<keyword evidence="5 15" id="KW-0681">Retinal protein</keyword>
<evidence type="ECO:0000256" key="7">
    <source>
        <dbReference type="ARBA" id="ARBA00022991"/>
    </source>
</evidence>